<reference evidence="2 3" key="1">
    <citation type="submission" date="2019-06" db="EMBL/GenBank/DDBJ databases">
        <title>Sequencing the genomes of 1000 actinobacteria strains.</title>
        <authorList>
            <person name="Klenk H.-P."/>
        </authorList>
    </citation>
    <scope>NUCLEOTIDE SEQUENCE [LARGE SCALE GENOMIC DNA]</scope>
    <source>
        <strain evidence="2 3">DSM 43866</strain>
    </source>
</reference>
<evidence type="ECO:0000313" key="3">
    <source>
        <dbReference type="Proteomes" id="UP000320239"/>
    </source>
</evidence>
<organism evidence="2 3">
    <name type="scientific">Actinoplanes teichomyceticus</name>
    <dbReference type="NCBI Taxonomy" id="1867"/>
    <lineage>
        <taxon>Bacteria</taxon>
        <taxon>Bacillati</taxon>
        <taxon>Actinomycetota</taxon>
        <taxon>Actinomycetes</taxon>
        <taxon>Micromonosporales</taxon>
        <taxon>Micromonosporaceae</taxon>
        <taxon>Actinoplanes</taxon>
    </lineage>
</organism>
<proteinExistence type="predicted"/>
<comment type="caution">
    <text evidence="2">The sequence shown here is derived from an EMBL/GenBank/DDBJ whole genome shotgun (WGS) entry which is preliminary data.</text>
</comment>
<evidence type="ECO:0000313" key="2">
    <source>
        <dbReference type="EMBL" id="TWG20992.1"/>
    </source>
</evidence>
<protein>
    <submittedName>
        <fullName evidence="2">Uncharacterized protein</fullName>
    </submittedName>
</protein>
<dbReference type="RefSeq" id="WP_122979674.1">
    <property type="nucleotide sequence ID" value="NZ_BOMX01000113.1"/>
</dbReference>
<evidence type="ECO:0000256" key="1">
    <source>
        <dbReference type="SAM" id="MobiDB-lite"/>
    </source>
</evidence>
<accession>A0A561WAV1</accession>
<sequence>MSPTKRPELHVFVDAPDLGDPRRGVQVCARCQRIGKAGDANHTMPDPAPDARGRAAGETRRGDA</sequence>
<name>A0A561WAV1_ACTTI</name>
<feature type="region of interest" description="Disordered" evidence="1">
    <location>
        <begin position="37"/>
        <end position="64"/>
    </location>
</feature>
<dbReference type="Proteomes" id="UP000320239">
    <property type="component" value="Unassembled WGS sequence"/>
</dbReference>
<feature type="compositionally biased region" description="Basic and acidic residues" evidence="1">
    <location>
        <begin position="49"/>
        <end position="64"/>
    </location>
</feature>
<keyword evidence="3" id="KW-1185">Reference proteome</keyword>
<gene>
    <name evidence="2" type="ORF">FHX34_103521</name>
</gene>
<dbReference type="EMBL" id="VIWY01000003">
    <property type="protein sequence ID" value="TWG20992.1"/>
    <property type="molecule type" value="Genomic_DNA"/>
</dbReference>
<dbReference type="AlphaFoldDB" id="A0A561WAV1"/>